<dbReference type="PROSITE" id="PS51318">
    <property type="entry name" value="TAT"/>
    <property type="match status" value="1"/>
</dbReference>
<dbReference type="Proteomes" id="UP001304125">
    <property type="component" value="Chromosome"/>
</dbReference>
<evidence type="ECO:0000256" key="1">
    <source>
        <dbReference type="SAM" id="Phobius"/>
    </source>
</evidence>
<protein>
    <submittedName>
        <fullName evidence="2">DUF4307 domain-containing protein</fullName>
    </submittedName>
</protein>
<keyword evidence="1" id="KW-0812">Transmembrane</keyword>
<dbReference type="EMBL" id="CP134879">
    <property type="protein sequence ID" value="WNM25063.1"/>
    <property type="molecule type" value="Genomic_DNA"/>
</dbReference>
<reference evidence="2 3" key="1">
    <citation type="submission" date="2023-09" db="EMBL/GenBank/DDBJ databases">
        <title>Demequina sp. a novel bacteria isolated from Capsicum annuum.</title>
        <authorList>
            <person name="Humaira Z."/>
            <person name="Lee J."/>
            <person name="Cho D."/>
        </authorList>
    </citation>
    <scope>NUCLEOTIDE SEQUENCE [LARGE SCALE GENOMIC DNA]</scope>
    <source>
        <strain evidence="2 3">OYTSA14</strain>
    </source>
</reference>
<dbReference type="RefSeq" id="WP_313499721.1">
    <property type="nucleotide sequence ID" value="NZ_CP134879.1"/>
</dbReference>
<dbReference type="InterPro" id="IPR025443">
    <property type="entry name" value="DUF4307"/>
</dbReference>
<sequence>MSTPSSPDQPAAPRNDGGALPHLSRRAWIWSIAGLAALIAAVSAYAVVAAQAQKVLFQDVGYSVVDEHLTTATFDVFLYADGVATCTVRALNEAYAEVGVVTVDVDSADGAEQRMDTSIATTEKAVTASVLGCTFVSADAG</sequence>
<keyword evidence="3" id="KW-1185">Reference proteome</keyword>
<dbReference type="Pfam" id="PF14155">
    <property type="entry name" value="DUF4307"/>
    <property type="match status" value="1"/>
</dbReference>
<dbReference type="InterPro" id="IPR006311">
    <property type="entry name" value="TAT_signal"/>
</dbReference>
<feature type="transmembrane region" description="Helical" evidence="1">
    <location>
        <begin position="27"/>
        <end position="48"/>
    </location>
</feature>
<evidence type="ECO:0000313" key="2">
    <source>
        <dbReference type="EMBL" id="WNM25063.1"/>
    </source>
</evidence>
<evidence type="ECO:0000313" key="3">
    <source>
        <dbReference type="Proteomes" id="UP001304125"/>
    </source>
</evidence>
<keyword evidence="1" id="KW-0472">Membrane</keyword>
<keyword evidence="1" id="KW-1133">Transmembrane helix</keyword>
<proteinExistence type="predicted"/>
<organism evidence="2 3">
    <name type="scientific">Demequina capsici</name>
    <dbReference type="NCBI Taxonomy" id="3075620"/>
    <lineage>
        <taxon>Bacteria</taxon>
        <taxon>Bacillati</taxon>
        <taxon>Actinomycetota</taxon>
        <taxon>Actinomycetes</taxon>
        <taxon>Micrococcales</taxon>
        <taxon>Demequinaceae</taxon>
        <taxon>Demequina</taxon>
    </lineage>
</organism>
<dbReference type="AlphaFoldDB" id="A0AA96J8G6"/>
<gene>
    <name evidence="2" type="ORF">RN606_02640</name>
</gene>
<accession>A0AA96J8G6</accession>
<name>A0AA96J8G6_9MICO</name>